<feature type="region of interest" description="Disordered" evidence="10">
    <location>
        <begin position="899"/>
        <end position="921"/>
    </location>
</feature>
<protein>
    <recommendedName>
        <fullName evidence="1">RNA helicase</fullName>
        <ecNumber evidence="1">3.6.4.13</ecNumber>
    </recommendedName>
</protein>
<dbReference type="InterPro" id="IPR048333">
    <property type="entry name" value="HA2_WH"/>
</dbReference>
<feature type="domain" description="Helicase ATP-binding" evidence="11">
    <location>
        <begin position="221"/>
        <end position="384"/>
    </location>
</feature>
<name>A0A1J4KBF6_9EUKA</name>
<comment type="catalytic activity">
    <reaction evidence="9">
        <text>ATP + H2O = ADP + phosphate + H(+)</text>
        <dbReference type="Rhea" id="RHEA:13065"/>
        <dbReference type="ChEBI" id="CHEBI:15377"/>
        <dbReference type="ChEBI" id="CHEBI:15378"/>
        <dbReference type="ChEBI" id="CHEBI:30616"/>
        <dbReference type="ChEBI" id="CHEBI:43474"/>
        <dbReference type="ChEBI" id="CHEBI:456216"/>
        <dbReference type="EC" id="3.6.4.13"/>
    </reaction>
</comment>
<comment type="caution">
    <text evidence="13">The sequence shown here is derived from an EMBL/GenBank/DDBJ whole genome shotgun (WGS) entry which is preliminary data.</text>
</comment>
<sequence length="921" mass="104140">MEEVKLVNLCQTCDIKTKKMSDDDAIDSDFAVERTWYDDEETSRVVDSSVKRFPKFKSHDGLGLTPSANLQKQMDLDKWEQKIIAQSGILPTQPAANYDDEESECRVYLSVNSARPEFLSTYDSSMFQQPKADLRYNLEGDLYQLAKNGSQSVTEWKKHHEQQKEMTELQTRERLEKIKKGRQILEAVRQHNNSQFKDLLIDTGNINRETLPIFQSREDIIRLVAENNVIIIVGETGSGKTTQVTQFLMEEGYGRFGQIACTQPRRVAAVSVAKRVADEMNVELGQEVGYTIRFEDVSSPKTIIRYMTDGVLLRESLIDENLDKYSVIIMDEAHERSLNTDVLFGVLKRILSRRNDLRVMVTSATMDSSKFSKYFGGCPILNVSGRTFNVDISFMRSNPQDYVAVAVMHAIKIHLTEAPGDILIFMTGQDDIECACELIRKKIEEQEEYPPLEVLPIYSQLPADLQAKVFEPIPIRKCIVATNIAETSLTINGIRYVIDCGFAKQKNYSSKAGLDTLLIQPISQAAAIQRSGRAGRTMDGKCWRLYTEISFNFEMPPMTIPEIQRTNLSNVILLLKSMGFNDVLSFDFMDRPPLDNFMHALTQLWSLRALADDGSLTDLGREMVKFPLDPTLSKMLLVGDKYHCLDEVLTIVSMLSVPPVFFKPKGKEDEADSMREKFIVPESDHLTLLNVYNLWSSVGRGLNSDRDRDMQRATWARKHYLHNISLIKANEVRKQLIEIARDAGLQHSTSGDDWTVVRKAVCSAYFHQTARLKGLSEYVNLHTGIQCFLHPSSALAGLGYVPEYIVYHELVLTSKHYIHGVTAVDPLWLSQMAPEFFTATDAFGNVLEEGKPPVVIEDDNGQELEKQDLKQNEVKNDTNKNSKYSDLSLTMGDVEKVVLPPTISPTSTAPGGVKKRKKLGK</sequence>
<dbReference type="Pfam" id="PF00271">
    <property type="entry name" value="Helicase_C"/>
    <property type="match status" value="1"/>
</dbReference>
<comment type="similarity">
    <text evidence="8">Belongs to the DEAD box helicase family. DEAH subfamily. PRP16 sub-subfamily.</text>
</comment>
<gene>
    <name evidence="13" type="ORF">TRFO_04855</name>
</gene>
<dbReference type="AlphaFoldDB" id="A0A1J4KBF6"/>
<dbReference type="EMBL" id="MLAK01000660">
    <property type="protein sequence ID" value="OHT08743.1"/>
    <property type="molecule type" value="Genomic_DNA"/>
</dbReference>
<feature type="domain" description="Helicase C-terminal" evidence="12">
    <location>
        <begin position="410"/>
        <end position="579"/>
    </location>
</feature>
<dbReference type="Proteomes" id="UP000179807">
    <property type="component" value="Unassembled WGS sequence"/>
</dbReference>
<dbReference type="GO" id="GO:0003723">
    <property type="term" value="F:RNA binding"/>
    <property type="evidence" value="ECO:0007669"/>
    <property type="project" value="TreeGrafter"/>
</dbReference>
<dbReference type="InterPro" id="IPR027417">
    <property type="entry name" value="P-loop_NTPase"/>
</dbReference>
<dbReference type="Pfam" id="PF00270">
    <property type="entry name" value="DEAD"/>
    <property type="match status" value="1"/>
</dbReference>
<keyword evidence="7" id="KW-0508">mRNA splicing</keyword>
<dbReference type="PROSITE" id="PS51194">
    <property type="entry name" value="HELICASE_CTER"/>
    <property type="match status" value="1"/>
</dbReference>
<keyword evidence="2" id="KW-0507">mRNA processing</keyword>
<accession>A0A1J4KBF6</accession>
<evidence type="ECO:0000256" key="10">
    <source>
        <dbReference type="SAM" id="MobiDB-lite"/>
    </source>
</evidence>
<feature type="compositionally biased region" description="Basic and acidic residues" evidence="10">
    <location>
        <begin position="863"/>
        <end position="880"/>
    </location>
</feature>
<dbReference type="Pfam" id="PF21010">
    <property type="entry name" value="HA2_C"/>
    <property type="match status" value="1"/>
</dbReference>
<evidence type="ECO:0000256" key="1">
    <source>
        <dbReference type="ARBA" id="ARBA00012552"/>
    </source>
</evidence>
<evidence type="ECO:0000256" key="9">
    <source>
        <dbReference type="ARBA" id="ARBA00047984"/>
    </source>
</evidence>
<evidence type="ECO:0000256" key="6">
    <source>
        <dbReference type="ARBA" id="ARBA00022840"/>
    </source>
</evidence>
<dbReference type="InterPro" id="IPR007502">
    <property type="entry name" value="Helicase-assoc_dom"/>
</dbReference>
<evidence type="ECO:0000256" key="5">
    <source>
        <dbReference type="ARBA" id="ARBA00022806"/>
    </source>
</evidence>
<dbReference type="PANTHER" id="PTHR18934">
    <property type="entry name" value="ATP-DEPENDENT RNA HELICASE"/>
    <property type="match status" value="1"/>
</dbReference>
<dbReference type="FunFam" id="3.40.50.300:FF:000007">
    <property type="entry name" value="Pre-mRNA-splicing factor ATP-dependent RNA helicase"/>
    <property type="match status" value="1"/>
</dbReference>
<dbReference type="PANTHER" id="PTHR18934:SF91">
    <property type="entry name" value="PRE-MRNA-SPLICING FACTOR ATP-DEPENDENT RNA HELICASE PRP16"/>
    <property type="match status" value="1"/>
</dbReference>
<evidence type="ECO:0000256" key="8">
    <source>
        <dbReference type="ARBA" id="ARBA00038040"/>
    </source>
</evidence>
<dbReference type="VEuPathDB" id="TrichDB:TRFO_04855"/>
<dbReference type="CDD" id="cd18791">
    <property type="entry name" value="SF2_C_RHA"/>
    <property type="match status" value="1"/>
</dbReference>
<dbReference type="GO" id="GO:0006397">
    <property type="term" value="P:mRNA processing"/>
    <property type="evidence" value="ECO:0007669"/>
    <property type="project" value="UniProtKB-KW"/>
</dbReference>
<dbReference type="InterPro" id="IPR001650">
    <property type="entry name" value="Helicase_C-like"/>
</dbReference>
<dbReference type="SUPFAM" id="SSF52540">
    <property type="entry name" value="P-loop containing nucleoside triphosphate hydrolases"/>
    <property type="match status" value="1"/>
</dbReference>
<dbReference type="GO" id="GO:0003724">
    <property type="term" value="F:RNA helicase activity"/>
    <property type="evidence" value="ECO:0007669"/>
    <property type="project" value="UniProtKB-EC"/>
</dbReference>
<dbReference type="GeneID" id="94826841"/>
<evidence type="ECO:0000313" key="13">
    <source>
        <dbReference type="EMBL" id="OHT08743.1"/>
    </source>
</evidence>
<dbReference type="Pfam" id="PF07717">
    <property type="entry name" value="OB_NTP_bind"/>
    <property type="match status" value="1"/>
</dbReference>
<proteinExistence type="inferred from homology"/>
<keyword evidence="6" id="KW-0067">ATP-binding</keyword>
<organism evidence="13 14">
    <name type="scientific">Tritrichomonas foetus</name>
    <dbReference type="NCBI Taxonomy" id="1144522"/>
    <lineage>
        <taxon>Eukaryota</taxon>
        <taxon>Metamonada</taxon>
        <taxon>Parabasalia</taxon>
        <taxon>Tritrichomonadida</taxon>
        <taxon>Tritrichomonadidae</taxon>
        <taxon>Tritrichomonas</taxon>
    </lineage>
</organism>
<evidence type="ECO:0000259" key="11">
    <source>
        <dbReference type="PROSITE" id="PS51192"/>
    </source>
</evidence>
<dbReference type="SMART" id="SM00847">
    <property type="entry name" value="HA2"/>
    <property type="match status" value="1"/>
</dbReference>
<keyword evidence="4" id="KW-0378">Hydrolase</keyword>
<dbReference type="SMART" id="SM00487">
    <property type="entry name" value="DEXDc"/>
    <property type="match status" value="1"/>
</dbReference>
<keyword evidence="3" id="KW-0547">Nucleotide-binding</keyword>
<evidence type="ECO:0000313" key="14">
    <source>
        <dbReference type="Proteomes" id="UP000179807"/>
    </source>
</evidence>
<dbReference type="PROSITE" id="PS00690">
    <property type="entry name" value="DEAH_ATP_HELICASE"/>
    <property type="match status" value="1"/>
</dbReference>
<dbReference type="InterPro" id="IPR011709">
    <property type="entry name" value="DEAD-box_helicase_OB_fold"/>
</dbReference>
<dbReference type="Pfam" id="PF04408">
    <property type="entry name" value="WHD_HA2"/>
    <property type="match status" value="1"/>
</dbReference>
<evidence type="ECO:0000256" key="2">
    <source>
        <dbReference type="ARBA" id="ARBA00022664"/>
    </source>
</evidence>
<dbReference type="OrthoDB" id="10253254at2759"/>
<dbReference type="GO" id="GO:0008380">
    <property type="term" value="P:RNA splicing"/>
    <property type="evidence" value="ECO:0007669"/>
    <property type="project" value="UniProtKB-KW"/>
</dbReference>
<feature type="region of interest" description="Disordered" evidence="10">
    <location>
        <begin position="854"/>
        <end position="887"/>
    </location>
</feature>
<dbReference type="GO" id="GO:0016787">
    <property type="term" value="F:hydrolase activity"/>
    <property type="evidence" value="ECO:0007669"/>
    <property type="project" value="UniProtKB-KW"/>
</dbReference>
<dbReference type="Gene3D" id="1.20.120.1080">
    <property type="match status" value="1"/>
</dbReference>
<dbReference type="InterPro" id="IPR011545">
    <property type="entry name" value="DEAD/DEAH_box_helicase_dom"/>
</dbReference>
<dbReference type="RefSeq" id="XP_068361879.1">
    <property type="nucleotide sequence ID" value="XM_068492137.1"/>
</dbReference>
<keyword evidence="14" id="KW-1185">Reference proteome</keyword>
<dbReference type="GO" id="GO:0005524">
    <property type="term" value="F:ATP binding"/>
    <property type="evidence" value="ECO:0007669"/>
    <property type="project" value="UniProtKB-KW"/>
</dbReference>
<dbReference type="SMART" id="SM00490">
    <property type="entry name" value="HELICc"/>
    <property type="match status" value="1"/>
</dbReference>
<dbReference type="InterPro" id="IPR014001">
    <property type="entry name" value="Helicase_ATP-bd"/>
</dbReference>
<dbReference type="FunFam" id="3.40.50.300:FF:000615">
    <property type="entry name" value="pre-mRNA-splicing factor ATP-dependent RNA helicase DEAH7"/>
    <property type="match status" value="1"/>
</dbReference>
<evidence type="ECO:0000256" key="7">
    <source>
        <dbReference type="ARBA" id="ARBA00023187"/>
    </source>
</evidence>
<evidence type="ECO:0000256" key="3">
    <source>
        <dbReference type="ARBA" id="ARBA00022741"/>
    </source>
</evidence>
<reference evidence="13" key="1">
    <citation type="submission" date="2016-10" db="EMBL/GenBank/DDBJ databases">
        <authorList>
            <person name="Benchimol M."/>
            <person name="Almeida L.G."/>
            <person name="Vasconcelos A.T."/>
            <person name="Perreira-Neves A."/>
            <person name="Rosa I.A."/>
            <person name="Tasca T."/>
            <person name="Bogo M.R."/>
            <person name="de Souza W."/>
        </authorList>
    </citation>
    <scope>NUCLEOTIDE SEQUENCE [LARGE SCALE GENOMIC DNA]</scope>
    <source>
        <strain evidence="13">K</strain>
    </source>
</reference>
<dbReference type="Gene3D" id="3.40.50.300">
    <property type="entry name" value="P-loop containing nucleotide triphosphate hydrolases"/>
    <property type="match status" value="2"/>
</dbReference>
<evidence type="ECO:0000259" key="12">
    <source>
        <dbReference type="PROSITE" id="PS51194"/>
    </source>
</evidence>
<dbReference type="FunFam" id="1.20.120.1080:FF:000001">
    <property type="entry name" value="Pre-mRNA-splicing factor ATP-dependent RNA helicase"/>
    <property type="match status" value="1"/>
</dbReference>
<keyword evidence="5 13" id="KW-0347">Helicase</keyword>
<dbReference type="EC" id="3.6.4.13" evidence="1"/>
<dbReference type="PROSITE" id="PS51192">
    <property type="entry name" value="HELICASE_ATP_BIND_1"/>
    <property type="match status" value="1"/>
</dbReference>
<evidence type="ECO:0000256" key="4">
    <source>
        <dbReference type="ARBA" id="ARBA00022801"/>
    </source>
</evidence>
<dbReference type="InterPro" id="IPR002464">
    <property type="entry name" value="DNA/RNA_helicase_DEAH_CS"/>
</dbReference>